<dbReference type="InterPro" id="IPR050102">
    <property type="entry name" value="tRNA_sulfurtransferase_ThiI"/>
</dbReference>
<dbReference type="InterPro" id="IPR003720">
    <property type="entry name" value="tRNA_STrfase"/>
</dbReference>
<evidence type="ECO:0000256" key="6">
    <source>
        <dbReference type="ARBA" id="ARBA00022840"/>
    </source>
</evidence>
<dbReference type="InterPro" id="IPR036873">
    <property type="entry name" value="Rhodanese-like_dom_sf"/>
</dbReference>
<gene>
    <name evidence="13" type="ORF">MNBD_ALPHA03-2092</name>
</gene>
<dbReference type="InterPro" id="IPR014729">
    <property type="entry name" value="Rossmann-like_a/b/a_fold"/>
</dbReference>
<dbReference type="InterPro" id="IPR004114">
    <property type="entry name" value="THUMP_dom"/>
</dbReference>
<dbReference type="InterPro" id="IPR001763">
    <property type="entry name" value="Rhodanese-like_dom"/>
</dbReference>
<evidence type="ECO:0000256" key="10">
    <source>
        <dbReference type="ARBA" id="ARBA00023284"/>
    </source>
</evidence>
<dbReference type="InterPro" id="IPR054173">
    <property type="entry name" value="ThiI_fer"/>
</dbReference>
<dbReference type="CDD" id="cd00158">
    <property type="entry name" value="RHOD"/>
    <property type="match status" value="1"/>
</dbReference>
<evidence type="ECO:0000256" key="7">
    <source>
        <dbReference type="ARBA" id="ARBA00022884"/>
    </source>
</evidence>
<dbReference type="InterPro" id="IPR020536">
    <property type="entry name" value="ThiI_AANH"/>
</dbReference>
<name>A0A3B1AFI5_9ZZZZ</name>
<evidence type="ECO:0000259" key="12">
    <source>
        <dbReference type="PROSITE" id="PS51165"/>
    </source>
</evidence>
<dbReference type="Pfam" id="PF00581">
    <property type="entry name" value="Rhodanese"/>
    <property type="match status" value="1"/>
</dbReference>
<proteinExistence type="inferred from homology"/>
<keyword evidence="5" id="KW-0547">Nucleotide-binding</keyword>
<dbReference type="Pfam" id="PF02568">
    <property type="entry name" value="ThiI"/>
    <property type="match status" value="1"/>
</dbReference>
<dbReference type="PANTHER" id="PTHR43209:SF1">
    <property type="entry name" value="TRNA SULFURTRANSFERASE"/>
    <property type="match status" value="1"/>
</dbReference>
<dbReference type="GO" id="GO:0000049">
    <property type="term" value="F:tRNA binding"/>
    <property type="evidence" value="ECO:0007669"/>
    <property type="project" value="UniProtKB-KW"/>
</dbReference>
<evidence type="ECO:0000256" key="2">
    <source>
        <dbReference type="ARBA" id="ARBA00022490"/>
    </source>
</evidence>
<dbReference type="Gene3D" id="3.30.2130.30">
    <property type="match status" value="1"/>
</dbReference>
<dbReference type="CDD" id="cd11716">
    <property type="entry name" value="THUMP_ThiI"/>
    <property type="match status" value="1"/>
</dbReference>
<dbReference type="SUPFAM" id="SSF52821">
    <property type="entry name" value="Rhodanese/Cell cycle control phosphatase"/>
    <property type="match status" value="1"/>
</dbReference>
<dbReference type="Gene3D" id="3.40.50.620">
    <property type="entry name" value="HUPs"/>
    <property type="match status" value="1"/>
</dbReference>
<dbReference type="SUPFAM" id="SSF143437">
    <property type="entry name" value="THUMP domain-like"/>
    <property type="match status" value="1"/>
</dbReference>
<evidence type="ECO:0000256" key="4">
    <source>
        <dbReference type="ARBA" id="ARBA00022679"/>
    </source>
</evidence>
<dbReference type="EC" id="2.8.1.4" evidence="13"/>
<dbReference type="HAMAP" id="MF_00021">
    <property type="entry name" value="ThiI"/>
    <property type="match status" value="1"/>
</dbReference>
<organism evidence="13">
    <name type="scientific">hydrothermal vent metagenome</name>
    <dbReference type="NCBI Taxonomy" id="652676"/>
    <lineage>
        <taxon>unclassified sequences</taxon>
        <taxon>metagenomes</taxon>
        <taxon>ecological metagenomes</taxon>
    </lineage>
</organism>
<dbReference type="PROSITE" id="PS50206">
    <property type="entry name" value="RHODANESE_3"/>
    <property type="match status" value="1"/>
</dbReference>
<dbReference type="Gene3D" id="3.40.250.10">
    <property type="entry name" value="Rhodanese-like domain"/>
    <property type="match status" value="1"/>
</dbReference>
<dbReference type="AlphaFoldDB" id="A0A3B1AFI5"/>
<keyword evidence="6" id="KW-0067">ATP-binding</keyword>
<evidence type="ECO:0000256" key="5">
    <source>
        <dbReference type="ARBA" id="ARBA00022741"/>
    </source>
</evidence>
<dbReference type="PANTHER" id="PTHR43209">
    <property type="entry name" value="TRNA SULFURTRANSFERASE"/>
    <property type="match status" value="1"/>
</dbReference>
<evidence type="ECO:0000259" key="11">
    <source>
        <dbReference type="PROSITE" id="PS50206"/>
    </source>
</evidence>
<comment type="subcellular location">
    <subcellularLocation>
        <location evidence="1">Cytoplasm</location>
    </subcellularLocation>
</comment>
<keyword evidence="8" id="KW-0784">Thiamine biosynthesis</keyword>
<keyword evidence="10" id="KW-0676">Redox-active center</keyword>
<dbReference type="Pfam" id="PF22025">
    <property type="entry name" value="ThiI_fer"/>
    <property type="match status" value="1"/>
</dbReference>
<sequence length="481" mass="54052">MRFIVKLFPEIMIKGAPVKKKMISQLNDNLRTLLHRIDDQIIVKRFWDKIEVQSDDKWNDAVRRVLSKTPGVEQFLEVVQYETGEDLALIAEKVAEHALDRVAGKSFVVRAKRTGTHETTSFELERFVGAYFCQKGSPRKVDLHTPEVKVEFELHQKTLNVITQRRVGLGGFPMGTQGELLSLMSGGFDSTVASYLTMKRGLKTHFIFFNLGGAAHEIGVKQVALYLWAQFGSSHRVTFVTVPFEAVVTEIFRSTHESYMGVTLKRLMLMAAERVADEMGIDALVTGESVAQVSSQTLRNLAVIDQATTKLVLRPLAMMNKPDIMAIASDIGTHHFAESMPEYCGVISKNPVINGSFKRMEKEAARFDYSVLDAAVEQAVSIPVHTIIDDVNASEAVEVLSEVAQGMTVIDIRREEEVSASPLALERVKTIPFYELNHQFKGMDQTKEYLLFCEKGVMSQLHAQYLRDAGFENVRVYRPSK</sequence>
<dbReference type="EMBL" id="UOFW01000105">
    <property type="protein sequence ID" value="VAX04699.1"/>
    <property type="molecule type" value="Genomic_DNA"/>
</dbReference>
<dbReference type="GO" id="GO:0005524">
    <property type="term" value="F:ATP binding"/>
    <property type="evidence" value="ECO:0007669"/>
    <property type="project" value="UniProtKB-KW"/>
</dbReference>
<dbReference type="NCBIfam" id="TIGR00342">
    <property type="entry name" value="tRNA uracil 4-sulfurtransferase ThiI"/>
    <property type="match status" value="1"/>
</dbReference>
<dbReference type="NCBIfam" id="TIGR04271">
    <property type="entry name" value="ThiI_C_thiazole"/>
    <property type="match status" value="1"/>
</dbReference>
<evidence type="ECO:0000256" key="3">
    <source>
        <dbReference type="ARBA" id="ARBA00022555"/>
    </source>
</evidence>
<dbReference type="SMART" id="SM00981">
    <property type="entry name" value="THUMP"/>
    <property type="match status" value="1"/>
</dbReference>
<reference evidence="13" key="1">
    <citation type="submission" date="2018-06" db="EMBL/GenBank/DDBJ databases">
        <authorList>
            <person name="Zhirakovskaya E."/>
        </authorList>
    </citation>
    <scope>NUCLEOTIDE SEQUENCE</scope>
</reference>
<dbReference type="GO" id="GO:0140741">
    <property type="term" value="F:tRNA-uracil-4 sulfurtransferase activity"/>
    <property type="evidence" value="ECO:0007669"/>
    <property type="project" value="UniProtKB-EC"/>
</dbReference>
<evidence type="ECO:0000256" key="9">
    <source>
        <dbReference type="ARBA" id="ARBA00023157"/>
    </source>
</evidence>
<keyword evidence="7" id="KW-0694">RNA-binding</keyword>
<dbReference type="Pfam" id="PF02926">
    <property type="entry name" value="THUMP"/>
    <property type="match status" value="1"/>
</dbReference>
<evidence type="ECO:0000256" key="8">
    <source>
        <dbReference type="ARBA" id="ARBA00022977"/>
    </source>
</evidence>
<dbReference type="GO" id="GO:0005829">
    <property type="term" value="C:cytosol"/>
    <property type="evidence" value="ECO:0007669"/>
    <property type="project" value="TreeGrafter"/>
</dbReference>
<feature type="domain" description="THUMP" evidence="12">
    <location>
        <begin position="60"/>
        <end position="165"/>
    </location>
</feature>
<dbReference type="GO" id="GO:0004810">
    <property type="term" value="F:CCA tRNA nucleotidyltransferase activity"/>
    <property type="evidence" value="ECO:0007669"/>
    <property type="project" value="InterPro"/>
</dbReference>
<dbReference type="InterPro" id="IPR026340">
    <property type="entry name" value="THII_Thiazole_biosynth_dom"/>
</dbReference>
<protein>
    <submittedName>
        <fullName evidence="13">tRNA 4-thiouridine synthase / Rhodanese-like domain required for thiamine synthesis</fullName>
        <ecNumber evidence="13">2.8.1.4</ecNumber>
    </submittedName>
</protein>
<evidence type="ECO:0000256" key="1">
    <source>
        <dbReference type="ARBA" id="ARBA00004496"/>
    </source>
</evidence>
<dbReference type="SUPFAM" id="SSF52402">
    <property type="entry name" value="Adenine nucleotide alpha hydrolases-like"/>
    <property type="match status" value="1"/>
</dbReference>
<keyword evidence="2" id="KW-0963">Cytoplasm</keyword>
<dbReference type="GO" id="GO:0002937">
    <property type="term" value="P:tRNA 4-thiouridine biosynthesis"/>
    <property type="evidence" value="ECO:0007669"/>
    <property type="project" value="TreeGrafter"/>
</dbReference>
<accession>A0A3B1AFI5</accession>
<evidence type="ECO:0000313" key="13">
    <source>
        <dbReference type="EMBL" id="VAX04699.1"/>
    </source>
</evidence>
<dbReference type="GO" id="GO:0009228">
    <property type="term" value="P:thiamine biosynthetic process"/>
    <property type="evidence" value="ECO:0007669"/>
    <property type="project" value="UniProtKB-KW"/>
</dbReference>
<dbReference type="InterPro" id="IPR049961">
    <property type="entry name" value="ThiI_N"/>
</dbReference>
<dbReference type="GO" id="GO:0052837">
    <property type="term" value="P:thiazole biosynthetic process"/>
    <property type="evidence" value="ECO:0007669"/>
    <property type="project" value="InterPro"/>
</dbReference>
<keyword evidence="9" id="KW-1015">Disulfide bond</keyword>
<feature type="domain" description="Rhodanese" evidence="11">
    <location>
        <begin position="431"/>
        <end position="477"/>
    </location>
</feature>
<keyword evidence="4 13" id="KW-0808">Transferase</keyword>
<keyword evidence="3" id="KW-0820">tRNA-binding</keyword>
<dbReference type="PROSITE" id="PS51165">
    <property type="entry name" value="THUMP"/>
    <property type="match status" value="1"/>
</dbReference>
<dbReference type="InterPro" id="IPR049962">
    <property type="entry name" value="THUMP_ThiI"/>
</dbReference>